<keyword evidence="3" id="KW-1185">Reference proteome</keyword>
<proteinExistence type="predicted"/>
<feature type="compositionally biased region" description="Pro residues" evidence="1">
    <location>
        <begin position="20"/>
        <end position="48"/>
    </location>
</feature>
<feature type="region of interest" description="Disordered" evidence="1">
    <location>
        <begin position="1"/>
        <end position="50"/>
    </location>
</feature>
<gene>
    <name evidence="2" type="ORF">B0H17DRAFT_1144457</name>
</gene>
<dbReference type="AlphaFoldDB" id="A0AAD7CSM4"/>
<dbReference type="Gene3D" id="2.60.120.330">
    <property type="entry name" value="B-lactam Antibiotic, Isopenicillin N Synthase, Chain"/>
    <property type="match status" value="1"/>
</dbReference>
<name>A0AAD7CSM4_MYCRO</name>
<evidence type="ECO:0000313" key="2">
    <source>
        <dbReference type="EMBL" id="KAJ7662283.1"/>
    </source>
</evidence>
<sequence>MTYSPPPGPPPGFDTGVRYAPPPGPPPQKYSPPPGPPPITAPPQPPPCQNATELSAYVRGNLVILANRGWLAVSLPPDLESVYATLFAESSVFFELPPDAQAKRDFAAPTGKAASDEGFSDIPGEKQLITLRSELKTPPQLREAAKTAWNETGKLFLETIHDIAESLDRPLDLFDGMSVEATNFSEKDRAASLLRLFRYNRPGFDENGGLGMKKVVAEGHKDLGLLTLVVGQSPGLDARDPATGQWVSVEDTPPWAPRLTATLLAGQTLTYLTRGLYASGIHRVSVLPSTSPADKYRFSLVFALRPAPKSTIDTTKFEGGLISKFPEERLSLDLNNFPNCSMYGQPAADLFKAIAKKHWNVNIAPEIREQQKRNLLGGAVSARVDDGDRGAARVDGEEAAPFNEGQEEEPAAERLG</sequence>
<accession>A0AAD7CSM4</accession>
<dbReference type="PANTHER" id="PTHR47990">
    <property type="entry name" value="2-OXOGLUTARATE (2OG) AND FE(II)-DEPENDENT OXYGENASE SUPERFAMILY PROTEIN-RELATED"/>
    <property type="match status" value="1"/>
</dbReference>
<dbReference type="EMBL" id="JARKIE010000244">
    <property type="protein sequence ID" value="KAJ7662283.1"/>
    <property type="molecule type" value="Genomic_DNA"/>
</dbReference>
<feature type="region of interest" description="Disordered" evidence="1">
    <location>
        <begin position="386"/>
        <end position="416"/>
    </location>
</feature>
<dbReference type="SUPFAM" id="SSF51197">
    <property type="entry name" value="Clavaminate synthase-like"/>
    <property type="match status" value="1"/>
</dbReference>
<reference evidence="2" key="1">
    <citation type="submission" date="2023-03" db="EMBL/GenBank/DDBJ databases">
        <title>Massive genome expansion in bonnet fungi (Mycena s.s.) driven by repeated elements and novel gene families across ecological guilds.</title>
        <authorList>
            <consortium name="Lawrence Berkeley National Laboratory"/>
            <person name="Harder C.B."/>
            <person name="Miyauchi S."/>
            <person name="Viragh M."/>
            <person name="Kuo A."/>
            <person name="Thoen E."/>
            <person name="Andreopoulos B."/>
            <person name="Lu D."/>
            <person name="Skrede I."/>
            <person name="Drula E."/>
            <person name="Henrissat B."/>
            <person name="Morin E."/>
            <person name="Kohler A."/>
            <person name="Barry K."/>
            <person name="LaButti K."/>
            <person name="Morin E."/>
            <person name="Salamov A."/>
            <person name="Lipzen A."/>
            <person name="Mereny Z."/>
            <person name="Hegedus B."/>
            <person name="Baldrian P."/>
            <person name="Stursova M."/>
            <person name="Weitz H."/>
            <person name="Taylor A."/>
            <person name="Grigoriev I.V."/>
            <person name="Nagy L.G."/>
            <person name="Martin F."/>
            <person name="Kauserud H."/>
        </authorList>
    </citation>
    <scope>NUCLEOTIDE SEQUENCE</scope>
    <source>
        <strain evidence="2">CBHHK067</strain>
    </source>
</reference>
<evidence type="ECO:0000313" key="3">
    <source>
        <dbReference type="Proteomes" id="UP001221757"/>
    </source>
</evidence>
<dbReference type="Proteomes" id="UP001221757">
    <property type="component" value="Unassembled WGS sequence"/>
</dbReference>
<organism evidence="2 3">
    <name type="scientific">Mycena rosella</name>
    <name type="common">Pink bonnet</name>
    <name type="synonym">Agaricus rosellus</name>
    <dbReference type="NCBI Taxonomy" id="1033263"/>
    <lineage>
        <taxon>Eukaryota</taxon>
        <taxon>Fungi</taxon>
        <taxon>Dikarya</taxon>
        <taxon>Basidiomycota</taxon>
        <taxon>Agaricomycotina</taxon>
        <taxon>Agaricomycetes</taxon>
        <taxon>Agaricomycetidae</taxon>
        <taxon>Agaricales</taxon>
        <taxon>Marasmiineae</taxon>
        <taxon>Mycenaceae</taxon>
        <taxon>Mycena</taxon>
    </lineage>
</organism>
<feature type="compositionally biased region" description="Pro residues" evidence="1">
    <location>
        <begin position="1"/>
        <end position="12"/>
    </location>
</feature>
<dbReference type="InterPro" id="IPR027443">
    <property type="entry name" value="IPNS-like_sf"/>
</dbReference>
<evidence type="ECO:0000256" key="1">
    <source>
        <dbReference type="SAM" id="MobiDB-lite"/>
    </source>
</evidence>
<feature type="compositionally biased region" description="Basic and acidic residues" evidence="1">
    <location>
        <begin position="386"/>
        <end position="396"/>
    </location>
</feature>
<dbReference type="InterPro" id="IPR050231">
    <property type="entry name" value="Iron_ascorbate_oxido_reductase"/>
</dbReference>
<evidence type="ECO:0008006" key="4">
    <source>
        <dbReference type="Google" id="ProtNLM"/>
    </source>
</evidence>
<comment type="caution">
    <text evidence="2">The sequence shown here is derived from an EMBL/GenBank/DDBJ whole genome shotgun (WGS) entry which is preliminary data.</text>
</comment>
<protein>
    <recommendedName>
        <fullName evidence="4">Fe2OG dioxygenase domain-containing protein</fullName>
    </recommendedName>
</protein>